<name>A0A6J4S7H4_9ACTN</name>
<dbReference type="AlphaFoldDB" id="A0A6J4S7H4"/>
<dbReference type="Pfam" id="PF17784">
    <property type="entry name" value="Sulfotransfer_4"/>
    <property type="match status" value="1"/>
</dbReference>
<dbReference type="Gene3D" id="3.40.50.300">
    <property type="entry name" value="P-loop containing nucleotide triphosphate hydrolases"/>
    <property type="match status" value="1"/>
</dbReference>
<evidence type="ECO:0000313" key="2">
    <source>
        <dbReference type="EMBL" id="CAA9491717.1"/>
    </source>
</evidence>
<protein>
    <recommendedName>
        <fullName evidence="3">Sulfotransferase family protein</fullName>
    </recommendedName>
</protein>
<dbReference type="EMBL" id="CADCVI010000232">
    <property type="protein sequence ID" value="CAA9491717.1"/>
    <property type="molecule type" value="Genomic_DNA"/>
</dbReference>
<reference evidence="2" key="1">
    <citation type="submission" date="2020-02" db="EMBL/GenBank/DDBJ databases">
        <authorList>
            <person name="Meier V. D."/>
        </authorList>
    </citation>
    <scope>NUCLEOTIDE SEQUENCE</scope>
    <source>
        <strain evidence="2">AVDCRST_MAG25</strain>
    </source>
</reference>
<gene>
    <name evidence="2" type="ORF">AVDCRST_MAG25-3394</name>
</gene>
<dbReference type="PANTHER" id="PTHR36978">
    <property type="entry name" value="P-LOOP CONTAINING NUCLEOTIDE TRIPHOSPHATE HYDROLASE"/>
    <property type="match status" value="1"/>
</dbReference>
<keyword evidence="1" id="KW-0472">Membrane</keyword>
<sequence length="243" mass="26896">MSIRVIGAGFGRTGTTSLEAALEELGFGPCYGMKDSLASTEHAGAWEAAARGEAVDWRTLLKGYRSALDWPAASFYAELMEAYPEAKVILTVRDPEAWYESTRQTIYGAPRTAYASPALSLLNLFATRTRRATRVTEGVIWAGTFSGRFEDREHAIGVFERHNEEVRERVPPEKLLVYSVKQGWGPLCGFLGVEEPAGVPFPHLNDTQSFLEEVRRRFVLPVAVPVVGMLLVGLGILAHQRLR</sequence>
<keyword evidence="1" id="KW-1133">Transmembrane helix</keyword>
<evidence type="ECO:0000256" key="1">
    <source>
        <dbReference type="SAM" id="Phobius"/>
    </source>
</evidence>
<dbReference type="SUPFAM" id="SSF52540">
    <property type="entry name" value="P-loop containing nucleoside triphosphate hydrolases"/>
    <property type="match status" value="1"/>
</dbReference>
<proteinExistence type="predicted"/>
<keyword evidence="1" id="KW-0812">Transmembrane</keyword>
<accession>A0A6J4S7H4</accession>
<evidence type="ECO:0008006" key="3">
    <source>
        <dbReference type="Google" id="ProtNLM"/>
    </source>
</evidence>
<dbReference type="InterPro" id="IPR027417">
    <property type="entry name" value="P-loop_NTPase"/>
</dbReference>
<organism evidence="2">
    <name type="scientific">uncultured Rubrobacteraceae bacterium</name>
    <dbReference type="NCBI Taxonomy" id="349277"/>
    <lineage>
        <taxon>Bacteria</taxon>
        <taxon>Bacillati</taxon>
        <taxon>Actinomycetota</taxon>
        <taxon>Rubrobacteria</taxon>
        <taxon>Rubrobacterales</taxon>
        <taxon>Rubrobacteraceae</taxon>
        <taxon>environmental samples</taxon>
    </lineage>
</organism>
<dbReference type="InterPro" id="IPR040632">
    <property type="entry name" value="Sulfotransfer_4"/>
</dbReference>
<dbReference type="PANTHER" id="PTHR36978:SF4">
    <property type="entry name" value="P-LOOP CONTAINING NUCLEOSIDE TRIPHOSPHATE HYDROLASE PROTEIN"/>
    <property type="match status" value="1"/>
</dbReference>
<feature type="transmembrane region" description="Helical" evidence="1">
    <location>
        <begin position="218"/>
        <end position="238"/>
    </location>
</feature>